<dbReference type="EMBL" id="KZ826319">
    <property type="protein sequence ID" value="PYI11026.1"/>
    <property type="molecule type" value="Genomic_DNA"/>
</dbReference>
<dbReference type="Proteomes" id="UP000248423">
    <property type="component" value="Unassembled WGS sequence"/>
</dbReference>
<dbReference type="AlphaFoldDB" id="A0A319EL48"/>
<dbReference type="VEuPathDB" id="FungiDB:BO78DRAFT_161085"/>
<evidence type="ECO:0000313" key="2">
    <source>
        <dbReference type="Proteomes" id="UP000248423"/>
    </source>
</evidence>
<organism evidence="1 2">
    <name type="scientific">Aspergillus sclerotiicarbonarius (strain CBS 121057 / IBT 28362)</name>
    <dbReference type="NCBI Taxonomy" id="1448318"/>
    <lineage>
        <taxon>Eukaryota</taxon>
        <taxon>Fungi</taxon>
        <taxon>Dikarya</taxon>
        <taxon>Ascomycota</taxon>
        <taxon>Pezizomycotina</taxon>
        <taxon>Eurotiomycetes</taxon>
        <taxon>Eurotiomycetidae</taxon>
        <taxon>Eurotiales</taxon>
        <taxon>Aspergillaceae</taxon>
        <taxon>Aspergillus</taxon>
        <taxon>Aspergillus subgen. Circumdati</taxon>
    </lineage>
</organism>
<proteinExistence type="predicted"/>
<dbReference type="OrthoDB" id="3531694at2759"/>
<protein>
    <submittedName>
        <fullName evidence="1">Uncharacterized protein</fullName>
    </submittedName>
</protein>
<keyword evidence="2" id="KW-1185">Reference proteome</keyword>
<name>A0A319EL48_ASPSB</name>
<gene>
    <name evidence="1" type="ORF">BO78DRAFT_161085</name>
</gene>
<accession>A0A319EL48</accession>
<reference evidence="1 2" key="1">
    <citation type="submission" date="2018-02" db="EMBL/GenBank/DDBJ databases">
        <title>The genomes of Aspergillus section Nigri reveals drivers in fungal speciation.</title>
        <authorList>
            <consortium name="DOE Joint Genome Institute"/>
            <person name="Vesth T.C."/>
            <person name="Nybo J."/>
            <person name="Theobald S."/>
            <person name="Brandl J."/>
            <person name="Frisvad J.C."/>
            <person name="Nielsen K.F."/>
            <person name="Lyhne E.K."/>
            <person name="Kogle M.E."/>
            <person name="Kuo A."/>
            <person name="Riley R."/>
            <person name="Clum A."/>
            <person name="Nolan M."/>
            <person name="Lipzen A."/>
            <person name="Salamov A."/>
            <person name="Henrissat B."/>
            <person name="Wiebenga A."/>
            <person name="De vries R.P."/>
            <person name="Grigoriev I.V."/>
            <person name="Mortensen U.H."/>
            <person name="Andersen M.R."/>
            <person name="Baker S.E."/>
        </authorList>
    </citation>
    <scope>NUCLEOTIDE SEQUENCE [LARGE SCALE GENOMIC DNA]</scope>
    <source>
        <strain evidence="1 2">CBS 121057</strain>
    </source>
</reference>
<sequence>MSRNIVRAFQTSSAAYIRHIGASLDQVTNINGPDGLDWSKTTQNVCDAVEKADNRIVIADIQGAKAHVSSKDRTDLEQVITVGLQTDAGLRVGTLHIHLNGSFKFFASRAGREGGYGTKIAQAGIPGYIAGGDDPRDKASPATK</sequence>
<evidence type="ECO:0000313" key="1">
    <source>
        <dbReference type="EMBL" id="PYI11026.1"/>
    </source>
</evidence>